<dbReference type="PANTHER" id="PTHR11216:SF174">
    <property type="entry name" value="GH06923P"/>
    <property type="match status" value="1"/>
</dbReference>
<feature type="domain" description="EH" evidence="3">
    <location>
        <begin position="130"/>
        <end position="218"/>
    </location>
</feature>
<sequence>MASLPSPVQVAGDHYKIYEAYYQQVDPNNQGVIGAFEAARFLKKSKLSDIVLGKIWDLSNPSQKGSLNKQGFFVALKLCALAQSGRGISMDNITAADVPCPKMGDIPKIPPNKVINTAQPKIDWSVKPAEKAKYDQLFDSLQPMNGVIPGKKVRNVLMDSKLPVEILGKIWDLADLDEDGSLSRHEFMIAMHLVYKALEKHTIPNTLPAELMPPGRRKDSLVSQSNLIMTPTKPPVPPQPSIPPLPNIPPQPSRPPLPPQPSLVHQLPSQSLIITQQPSGITQSAAPIICSSWVVTAEDKARADALFQQTDFDKDGFVSGFEIKDVFLQSGVPQPVLAHIWSLCDTHQSGKLNNEQFALAMWLINQTVKGIDPPASLTPEMVPPCMRGQAGQQAEVMEKESNEYNQHDQHCMVIEPNFEIFVNI</sequence>
<evidence type="ECO:0000313" key="6">
    <source>
        <dbReference type="Proteomes" id="UP001372834"/>
    </source>
</evidence>
<dbReference type="InterPro" id="IPR002048">
    <property type="entry name" value="EF_hand_dom"/>
</dbReference>
<dbReference type="EMBL" id="JAWJWE010000002">
    <property type="protein sequence ID" value="KAK6643177.1"/>
    <property type="molecule type" value="Genomic_DNA"/>
</dbReference>
<dbReference type="GO" id="GO:0016197">
    <property type="term" value="P:endosomal transport"/>
    <property type="evidence" value="ECO:0007669"/>
    <property type="project" value="TreeGrafter"/>
</dbReference>
<evidence type="ECO:0000259" key="4">
    <source>
        <dbReference type="PROSITE" id="PS50222"/>
    </source>
</evidence>
<dbReference type="InterPro" id="IPR018247">
    <property type="entry name" value="EF_Hand_1_Ca_BS"/>
</dbReference>
<protein>
    <recommendedName>
        <fullName evidence="7">Epidermal growth factor receptor substrate 15-like 1</fullName>
    </recommendedName>
</protein>
<name>A0AAN8SCN3_POLSC</name>
<dbReference type="GO" id="GO:0005886">
    <property type="term" value="C:plasma membrane"/>
    <property type="evidence" value="ECO:0007669"/>
    <property type="project" value="TreeGrafter"/>
</dbReference>
<dbReference type="Gene3D" id="1.10.238.10">
    <property type="entry name" value="EF-hand"/>
    <property type="match status" value="3"/>
</dbReference>
<proteinExistence type="predicted"/>
<dbReference type="PANTHER" id="PTHR11216">
    <property type="entry name" value="EH DOMAIN"/>
    <property type="match status" value="1"/>
</dbReference>
<gene>
    <name evidence="5" type="ORF">RUM43_004680</name>
</gene>
<evidence type="ECO:0000256" key="1">
    <source>
        <dbReference type="ARBA" id="ARBA00022837"/>
    </source>
</evidence>
<dbReference type="InterPro" id="IPR011992">
    <property type="entry name" value="EF-hand-dom_pair"/>
</dbReference>
<feature type="domain" description="EF-hand" evidence="4">
    <location>
        <begin position="162"/>
        <end position="197"/>
    </location>
</feature>
<evidence type="ECO:0000256" key="2">
    <source>
        <dbReference type="SAM" id="MobiDB-lite"/>
    </source>
</evidence>
<dbReference type="SMART" id="SM00027">
    <property type="entry name" value="EH"/>
    <property type="match status" value="3"/>
</dbReference>
<dbReference type="Pfam" id="PF12763">
    <property type="entry name" value="EH"/>
    <property type="match status" value="3"/>
</dbReference>
<organism evidence="5 6">
    <name type="scientific">Polyplax serrata</name>
    <name type="common">Common mouse louse</name>
    <dbReference type="NCBI Taxonomy" id="468196"/>
    <lineage>
        <taxon>Eukaryota</taxon>
        <taxon>Metazoa</taxon>
        <taxon>Ecdysozoa</taxon>
        <taxon>Arthropoda</taxon>
        <taxon>Hexapoda</taxon>
        <taxon>Insecta</taxon>
        <taxon>Pterygota</taxon>
        <taxon>Neoptera</taxon>
        <taxon>Paraneoptera</taxon>
        <taxon>Psocodea</taxon>
        <taxon>Troctomorpha</taxon>
        <taxon>Phthiraptera</taxon>
        <taxon>Anoplura</taxon>
        <taxon>Polyplacidae</taxon>
        <taxon>Polyplax</taxon>
    </lineage>
</organism>
<evidence type="ECO:0000259" key="3">
    <source>
        <dbReference type="PROSITE" id="PS50031"/>
    </source>
</evidence>
<dbReference type="SUPFAM" id="SSF47473">
    <property type="entry name" value="EF-hand"/>
    <property type="match status" value="3"/>
</dbReference>
<dbReference type="GO" id="GO:0006897">
    <property type="term" value="P:endocytosis"/>
    <property type="evidence" value="ECO:0007669"/>
    <property type="project" value="TreeGrafter"/>
</dbReference>
<dbReference type="InterPro" id="IPR000261">
    <property type="entry name" value="EH_dom"/>
</dbReference>
<dbReference type="AlphaFoldDB" id="A0AAN8SCN3"/>
<feature type="domain" description="EH" evidence="3">
    <location>
        <begin position="299"/>
        <end position="388"/>
    </location>
</feature>
<feature type="domain" description="EF-hand" evidence="4">
    <location>
        <begin position="298"/>
        <end position="333"/>
    </location>
</feature>
<dbReference type="GO" id="GO:0005509">
    <property type="term" value="F:calcium ion binding"/>
    <property type="evidence" value="ECO:0007669"/>
    <property type="project" value="InterPro"/>
</dbReference>
<dbReference type="CDD" id="cd00052">
    <property type="entry name" value="EH"/>
    <property type="match status" value="3"/>
</dbReference>
<keyword evidence="1" id="KW-0106">Calcium</keyword>
<dbReference type="GO" id="GO:0005737">
    <property type="term" value="C:cytoplasm"/>
    <property type="evidence" value="ECO:0007669"/>
    <property type="project" value="TreeGrafter"/>
</dbReference>
<comment type="caution">
    <text evidence="5">The sequence shown here is derived from an EMBL/GenBank/DDBJ whole genome shotgun (WGS) entry which is preliminary data.</text>
</comment>
<feature type="region of interest" description="Disordered" evidence="2">
    <location>
        <begin position="228"/>
        <end position="265"/>
    </location>
</feature>
<reference evidence="5 6" key="1">
    <citation type="submission" date="2023-10" db="EMBL/GenBank/DDBJ databases">
        <title>Genomes of two closely related lineages of the louse Polyplax serrata with different host specificities.</title>
        <authorList>
            <person name="Martinu J."/>
            <person name="Tarabai H."/>
            <person name="Stefka J."/>
            <person name="Hypsa V."/>
        </authorList>
    </citation>
    <scope>NUCLEOTIDE SEQUENCE [LARGE SCALE GENOMIC DNA]</scope>
    <source>
        <strain evidence="5">HR10_N</strain>
    </source>
</reference>
<dbReference type="PROSITE" id="PS00018">
    <property type="entry name" value="EF_HAND_1"/>
    <property type="match status" value="2"/>
</dbReference>
<dbReference type="PROSITE" id="PS50031">
    <property type="entry name" value="EH"/>
    <property type="match status" value="3"/>
</dbReference>
<dbReference type="Proteomes" id="UP001372834">
    <property type="component" value="Unassembled WGS sequence"/>
</dbReference>
<dbReference type="SMART" id="SM00054">
    <property type="entry name" value="EFh"/>
    <property type="match status" value="3"/>
</dbReference>
<feature type="domain" description="EH" evidence="3">
    <location>
        <begin position="14"/>
        <end position="121"/>
    </location>
</feature>
<dbReference type="PROSITE" id="PS50222">
    <property type="entry name" value="EF_HAND_2"/>
    <property type="match status" value="2"/>
</dbReference>
<evidence type="ECO:0008006" key="7">
    <source>
        <dbReference type="Google" id="ProtNLM"/>
    </source>
</evidence>
<feature type="compositionally biased region" description="Pro residues" evidence="2">
    <location>
        <begin position="232"/>
        <end position="261"/>
    </location>
</feature>
<accession>A0AAN8SCN3</accession>
<evidence type="ECO:0000313" key="5">
    <source>
        <dbReference type="EMBL" id="KAK6643177.1"/>
    </source>
</evidence>